<keyword evidence="7" id="KW-1185">Reference proteome</keyword>
<evidence type="ECO:0000256" key="1">
    <source>
        <dbReference type="ARBA" id="ARBA00004196"/>
    </source>
</evidence>
<evidence type="ECO:0000259" key="5">
    <source>
        <dbReference type="PROSITE" id="PS50983"/>
    </source>
</evidence>
<evidence type="ECO:0000313" key="7">
    <source>
        <dbReference type="Proteomes" id="UP000509667"/>
    </source>
</evidence>
<protein>
    <submittedName>
        <fullName evidence="6">ABC transporter substrate-binding protein</fullName>
    </submittedName>
</protein>
<sequence length="385" mass="43084">MGTTIGLLAGCTGDSGEAPTETEAGSETAATNTETSGGTDAVEGDGGESATQAEDGYTVSMEPMGPVTFDGPPEDWVALLPSYADMGIALDAGQTLGIQLPYRYASHFYDELPGVEYDPDAVTTLYQDGVDKERIYELDADVHFMEPNQLIHWYGWDEGDVEEIASNVGPFFGNFIRRRSDAWHDYPYYSLYGAFRKIAKVFDREERYRQFKSFHDEFLTDVQERLPEETPEAALLYPADEPPETFYPYQLYDGGVGKKQWRDLRLRDAFEGTDVGHYSGDTSLEVDFETLLDIDPDVLLIRGQEERDRAAFEEHVVEPLADHALGSELTAVRNGSVYQGGYLDQGPIINLFQTELAAQRIFADEFSEDRLFDRQRLANIITGET</sequence>
<dbReference type="PANTHER" id="PTHR30532:SF1">
    <property type="entry name" value="IRON(3+)-HYDROXAMATE-BINDING PROTEIN FHUD"/>
    <property type="match status" value="1"/>
</dbReference>
<dbReference type="EMBL" id="CP058910">
    <property type="protein sequence ID" value="QLH77491.1"/>
    <property type="molecule type" value="Genomic_DNA"/>
</dbReference>
<dbReference type="GeneID" id="56078070"/>
<dbReference type="Gene3D" id="3.40.50.1980">
    <property type="entry name" value="Nitrogenase molybdenum iron protein domain"/>
    <property type="match status" value="2"/>
</dbReference>
<feature type="domain" description="Fe/B12 periplasmic-binding" evidence="5">
    <location>
        <begin position="75"/>
        <end position="374"/>
    </location>
</feature>
<dbReference type="PROSITE" id="PS50983">
    <property type="entry name" value="FE_B12_PBP"/>
    <property type="match status" value="1"/>
</dbReference>
<gene>
    <name evidence="6" type="ORF">HZS55_09365</name>
</gene>
<dbReference type="RefSeq" id="WP_179911417.1">
    <property type="nucleotide sequence ID" value="NZ_CP058910.1"/>
</dbReference>
<comment type="subcellular location">
    <subcellularLocation>
        <location evidence="1">Cell envelope</location>
    </subcellularLocation>
</comment>
<dbReference type="AlphaFoldDB" id="A0A7D5SXS4"/>
<reference evidence="6 7" key="1">
    <citation type="submission" date="2020-07" db="EMBL/GenBank/DDBJ databases">
        <title>Halosimplex pelagicum sp. nov. and Halosimplex rubrum sp. nov., isolated from salted brown alga Laminaria, and emended description of the genus Halosimplex.</title>
        <authorList>
            <person name="Cui H."/>
        </authorList>
    </citation>
    <scope>NUCLEOTIDE SEQUENCE [LARGE SCALE GENOMIC DNA]</scope>
    <source>
        <strain evidence="6 7">R27</strain>
    </source>
</reference>
<dbReference type="PANTHER" id="PTHR30532">
    <property type="entry name" value="IRON III DICITRATE-BINDING PERIPLASMIC PROTEIN"/>
    <property type="match status" value="1"/>
</dbReference>
<dbReference type="InterPro" id="IPR051313">
    <property type="entry name" value="Bact_iron-sidero_bind"/>
</dbReference>
<organism evidence="6 7">
    <name type="scientific">Halosimplex rubrum</name>
    <dbReference type="NCBI Taxonomy" id="869889"/>
    <lineage>
        <taxon>Archaea</taxon>
        <taxon>Methanobacteriati</taxon>
        <taxon>Methanobacteriota</taxon>
        <taxon>Stenosarchaea group</taxon>
        <taxon>Halobacteria</taxon>
        <taxon>Halobacteriales</taxon>
        <taxon>Haloarculaceae</taxon>
        <taxon>Halosimplex</taxon>
    </lineage>
</organism>
<name>A0A7D5SXS4_9EURY</name>
<evidence type="ECO:0000256" key="2">
    <source>
        <dbReference type="ARBA" id="ARBA00022448"/>
    </source>
</evidence>
<evidence type="ECO:0000256" key="4">
    <source>
        <dbReference type="SAM" id="MobiDB-lite"/>
    </source>
</evidence>
<proteinExistence type="predicted"/>
<dbReference type="InterPro" id="IPR002491">
    <property type="entry name" value="ABC_transptr_periplasmic_BD"/>
</dbReference>
<accession>A0A7D5SXS4</accession>
<dbReference type="Pfam" id="PF01497">
    <property type="entry name" value="Peripla_BP_2"/>
    <property type="match status" value="1"/>
</dbReference>
<dbReference type="Proteomes" id="UP000509667">
    <property type="component" value="Chromosome"/>
</dbReference>
<keyword evidence="3" id="KW-0732">Signal</keyword>
<dbReference type="SUPFAM" id="SSF53807">
    <property type="entry name" value="Helical backbone' metal receptor"/>
    <property type="match status" value="1"/>
</dbReference>
<dbReference type="KEGG" id="hrr:HZS55_09365"/>
<feature type="region of interest" description="Disordered" evidence="4">
    <location>
        <begin position="1"/>
        <end position="52"/>
    </location>
</feature>
<evidence type="ECO:0000313" key="6">
    <source>
        <dbReference type="EMBL" id="QLH77491.1"/>
    </source>
</evidence>
<keyword evidence="2" id="KW-0813">Transport</keyword>
<feature type="compositionally biased region" description="Low complexity" evidence="4">
    <location>
        <begin position="16"/>
        <end position="39"/>
    </location>
</feature>
<evidence type="ECO:0000256" key="3">
    <source>
        <dbReference type="ARBA" id="ARBA00022729"/>
    </source>
</evidence>